<evidence type="ECO:0000313" key="17">
    <source>
        <dbReference type="EMBL" id="TWV58464.1"/>
    </source>
</evidence>
<reference evidence="14 24" key="4">
    <citation type="submission" date="2018-08" db="EMBL/GenBank/DDBJ databases">
        <title>A genome reference for cultivated species of the human gut microbiota.</title>
        <authorList>
            <person name="Zou Y."/>
            <person name="Xue W."/>
            <person name="Luo G."/>
        </authorList>
    </citation>
    <scope>NUCLEOTIDE SEQUENCE [LARGE SCALE GENOMIC DNA]</scope>
    <source>
        <strain evidence="14 24">AM30-4</strain>
    </source>
</reference>
<dbReference type="Proteomes" id="UP000195950">
    <property type="component" value="Unassembled WGS sequence"/>
</dbReference>
<dbReference type="Proteomes" id="UP001211522">
    <property type="component" value="Unassembled WGS sequence"/>
</dbReference>
<dbReference type="EMBL" id="SRYM01000005">
    <property type="protein sequence ID" value="TGY61939.1"/>
    <property type="molecule type" value="Genomic_DNA"/>
</dbReference>
<evidence type="ECO:0000313" key="23">
    <source>
        <dbReference type="Proteomes" id="UP000278164"/>
    </source>
</evidence>
<dbReference type="Proteomes" id="UP000432516">
    <property type="component" value="Unassembled WGS sequence"/>
</dbReference>
<evidence type="ECO:0000313" key="13">
    <source>
        <dbReference type="EMBL" id="OUP16864.1"/>
    </source>
</evidence>
<dbReference type="Proteomes" id="UP000095591">
    <property type="component" value="Unassembled WGS sequence"/>
</dbReference>
<evidence type="ECO:0000313" key="15">
    <source>
        <dbReference type="EMBL" id="RLT73051.1"/>
    </source>
</evidence>
<dbReference type="Pfam" id="PF21980">
    <property type="entry name" value="MksE"/>
    <property type="match status" value="1"/>
</dbReference>
<dbReference type="Proteomes" id="UP000471216">
    <property type="component" value="Unassembled WGS sequence"/>
</dbReference>
<organism evidence="1 21">
    <name type="scientific">Parabacteroides distasonis</name>
    <dbReference type="NCBI Taxonomy" id="823"/>
    <lineage>
        <taxon>Bacteria</taxon>
        <taxon>Pseudomonadati</taxon>
        <taxon>Bacteroidota</taxon>
        <taxon>Bacteroidia</taxon>
        <taxon>Bacteroidales</taxon>
        <taxon>Tannerellaceae</taxon>
        <taxon>Parabacteroides</taxon>
    </lineage>
</organism>
<dbReference type="EMBL" id="CP120353">
    <property type="protein sequence ID" value="WET64718.1"/>
    <property type="molecule type" value="Genomic_DNA"/>
</dbReference>
<accession>A0A173W1W2</accession>
<dbReference type="RefSeq" id="WP_005866029.1">
    <property type="nucleotide sequence ID" value="NZ_AP019729.1"/>
</dbReference>
<reference evidence="22" key="2">
    <citation type="submission" date="2017-04" db="EMBL/GenBank/DDBJ databases">
        <title>Function of individual gut microbiota members based on whole genome sequencing of pure cultures obtained from chicken caecum.</title>
        <authorList>
            <person name="Medvecky M."/>
            <person name="Cejkova D."/>
            <person name="Polansky O."/>
            <person name="Karasova D."/>
            <person name="Kubasova T."/>
            <person name="Cizek A."/>
            <person name="Rychlik I."/>
        </authorList>
    </citation>
    <scope>NUCLEOTIDE SEQUENCE [LARGE SCALE GENOMIC DNA]</scope>
    <source>
        <strain evidence="22">An199</strain>
    </source>
</reference>
<dbReference type="Proteomes" id="UP000461276">
    <property type="component" value="Unassembled WGS sequence"/>
</dbReference>
<dbReference type="Proteomes" id="UP000284660">
    <property type="component" value="Unassembled WGS sequence"/>
</dbReference>
<evidence type="ECO:0000313" key="30">
    <source>
        <dbReference type="Proteomes" id="UP000461276"/>
    </source>
</evidence>
<evidence type="ECO:0000313" key="11">
    <source>
        <dbReference type="EMBL" id="MRZ50488.1"/>
    </source>
</evidence>
<evidence type="ECO:0000313" key="7">
    <source>
        <dbReference type="EMBL" id="MRY57172.1"/>
    </source>
</evidence>
<dbReference type="EMBL" id="CYYK01000015">
    <property type="protein sequence ID" value="CUP01399.1"/>
    <property type="molecule type" value="Genomic_DNA"/>
</dbReference>
<dbReference type="Proteomes" id="UP000450599">
    <property type="component" value="Unassembled WGS sequence"/>
</dbReference>
<evidence type="ECO:0000313" key="25">
    <source>
        <dbReference type="Proteomes" id="UP000310032"/>
    </source>
</evidence>
<dbReference type="EMBL" id="WKLT01000003">
    <property type="protein sequence ID" value="MRY57172.1"/>
    <property type="molecule type" value="Genomic_DNA"/>
</dbReference>
<evidence type="ECO:0000313" key="24">
    <source>
        <dbReference type="Proteomes" id="UP000284660"/>
    </source>
</evidence>
<reference evidence="15 23" key="5">
    <citation type="submission" date="2018-09" db="EMBL/GenBank/DDBJ databases">
        <title>Murine metabolic-syndrome-specific gut microbial biobank.</title>
        <authorList>
            <person name="Liu C."/>
        </authorList>
    </citation>
    <scope>NUCLEOTIDE SEQUENCE [LARGE SCALE GENOMIC DNA]</scope>
    <source>
        <strain evidence="15 23">8-P5</strain>
    </source>
</reference>
<evidence type="ECO:0000313" key="26">
    <source>
        <dbReference type="Proteomes" id="UP000315827"/>
    </source>
</evidence>
<dbReference type="EMBL" id="JAQMPX010000003">
    <property type="protein sequence ID" value="MDB9137017.1"/>
    <property type="molecule type" value="Genomic_DNA"/>
</dbReference>
<evidence type="ECO:0000313" key="12">
    <source>
        <dbReference type="EMBL" id="MRZ55932.1"/>
    </source>
</evidence>
<reference evidence="13" key="3">
    <citation type="journal article" date="2018" name="BMC Genomics">
        <title>Whole genome sequencing and function prediction of 133 gut anaerobes isolated from chicken caecum in pure cultures.</title>
        <authorList>
            <person name="Medvecky M."/>
            <person name="Cejkova D."/>
            <person name="Polansky O."/>
            <person name="Karasova D."/>
            <person name="Kubasova T."/>
            <person name="Cizek A."/>
            <person name="Rychlik I."/>
        </authorList>
    </citation>
    <scope>NUCLEOTIDE SEQUENCE</scope>
    <source>
        <strain evidence="13">An199</strain>
    </source>
</reference>
<dbReference type="Proteomes" id="UP000095455">
    <property type="component" value="Unassembled WGS sequence"/>
</dbReference>
<reference evidence="16 25" key="7">
    <citation type="submission" date="2019-04" db="EMBL/GenBank/DDBJ databases">
        <title>Microbes associate with the intestines of laboratory mice.</title>
        <authorList>
            <person name="Navarre W."/>
            <person name="Wong E."/>
            <person name="Huang K."/>
            <person name="Tropini C."/>
            <person name="Ng K."/>
            <person name="Yu B."/>
        </authorList>
    </citation>
    <scope>NUCLEOTIDE SEQUENCE [LARGE SCALE GENOMIC DNA]</scope>
    <source>
        <strain evidence="16 25">NM39_I3</strain>
    </source>
</reference>
<dbReference type="Proteomes" id="UP000310032">
    <property type="component" value="Unassembled WGS sequence"/>
</dbReference>
<evidence type="ECO:0000313" key="20">
    <source>
        <dbReference type="Proteomes" id="UP000095455"/>
    </source>
</evidence>
<dbReference type="Proteomes" id="UP000095332">
    <property type="component" value="Unassembled WGS sequence"/>
</dbReference>
<sequence>MIDNLPVQTAQIYDYLSKGNFLCSNTSVKELRTLFSVVEDNFERLRDYFSHINFVLEQGNNYFYFSRKEPRATLEQKLQRFFAWIDIMDFFCTYDTAFGPGFTFSPAEILVRSRIDMDLEMKLDGLKKHTGGKEKRKDILDTILDRMTKEGFIECVSDMNGTWKVLSSWDYLTKMIHSINIKNEDEISQ</sequence>
<dbReference type="Proteomes" id="UP001198806">
    <property type="component" value="Unassembled WGS sequence"/>
</dbReference>
<evidence type="ECO:0000313" key="16">
    <source>
        <dbReference type="EMBL" id="TGY61939.1"/>
    </source>
</evidence>
<dbReference type="Proteomes" id="UP000441358">
    <property type="component" value="Unassembled WGS sequence"/>
</dbReference>
<dbReference type="Proteomes" id="UP001221009">
    <property type="component" value="Chromosome"/>
</dbReference>
<evidence type="ECO:0000313" key="9">
    <source>
        <dbReference type="EMBL" id="MRY94907.1"/>
    </source>
</evidence>
<gene>
    <name evidence="13" type="ORF">B5F32_14940</name>
    <name evidence="15" type="ORF">D7V78_12250</name>
    <name evidence="14" type="ORF">DW782_11110</name>
    <name evidence="16" type="ORF">E5342_02815</name>
    <name evidence="2" type="ORF">ERS852380_03713</name>
    <name evidence="1" type="ORF">ERS852429_04171</name>
    <name evidence="3" type="ORF">ERS852560_04051</name>
    <name evidence="17" type="ORF">FSA05_21175</name>
    <name evidence="10" type="ORF">GKD54_17195</name>
    <name evidence="8" type="ORF">GKD58_16295</name>
    <name evidence="7" type="ORF">GKD59_04435</name>
    <name evidence="11" type="ORF">GKD66_09695</name>
    <name evidence="9" type="ORF">GKD67_17060</name>
    <name evidence="12" type="ORF">GKD68_14510</name>
    <name evidence="4" type="ORF">LI194_16185</name>
    <name evidence="18" type="ORF">P2T59_01700</name>
    <name evidence="5" type="ORF">PN599_13530</name>
    <name evidence="6" type="ORF">PN612_00670</name>
</gene>
<dbReference type="EMBL" id="WKNE01000011">
    <property type="protein sequence ID" value="MRZ55932.1"/>
    <property type="molecule type" value="Genomic_DNA"/>
</dbReference>
<evidence type="ECO:0000313" key="22">
    <source>
        <dbReference type="Proteomes" id="UP000195950"/>
    </source>
</evidence>
<evidence type="ECO:0000313" key="32">
    <source>
        <dbReference type="Proteomes" id="UP000471216"/>
    </source>
</evidence>
<evidence type="ECO:0000313" key="29">
    <source>
        <dbReference type="Proteomes" id="UP000450599"/>
    </source>
</evidence>
<evidence type="ECO:0000313" key="8">
    <source>
        <dbReference type="EMBL" id="MRY85795.1"/>
    </source>
</evidence>
<dbReference type="InterPro" id="IPR053841">
    <property type="entry name" value="MksE"/>
</dbReference>
<evidence type="ECO:0000313" key="1">
    <source>
        <dbReference type="EMBL" id="CUN32866.1"/>
    </source>
</evidence>
<dbReference type="EMBL" id="WKMX01000017">
    <property type="protein sequence ID" value="MRZ07908.1"/>
    <property type="molecule type" value="Genomic_DNA"/>
</dbReference>
<evidence type="ECO:0000313" key="21">
    <source>
        <dbReference type="Proteomes" id="UP000095591"/>
    </source>
</evidence>
<dbReference type="EMBL" id="JAQMPJ010000012">
    <property type="protein sequence ID" value="MDB9006021.1"/>
    <property type="molecule type" value="Genomic_DNA"/>
</dbReference>
<protein>
    <submittedName>
        <fullName evidence="1">Uncharacterized protein</fullName>
    </submittedName>
</protein>
<dbReference type="EMBL" id="QSJN01000006">
    <property type="protein sequence ID" value="RHD74411.1"/>
    <property type="molecule type" value="Genomic_DNA"/>
</dbReference>
<dbReference type="EMBL" id="CYXP01000013">
    <property type="protein sequence ID" value="CUN32866.1"/>
    <property type="molecule type" value="Genomic_DNA"/>
</dbReference>
<reference evidence="18" key="11">
    <citation type="submission" date="2023-03" db="EMBL/GenBank/DDBJ databases">
        <title>Parabacteroides distasonis, a bacteria resistant against UC.</title>
        <authorList>
            <person name="Dai W."/>
        </authorList>
    </citation>
    <scope>NUCLEOTIDE SEQUENCE</scope>
    <source>
        <strain evidence="18">F1-28</strain>
    </source>
</reference>
<dbReference type="EMBL" id="RAYI01000022">
    <property type="protein sequence ID" value="RLT73051.1"/>
    <property type="molecule type" value="Genomic_DNA"/>
</dbReference>
<reference evidence="5" key="10">
    <citation type="submission" date="2023-01" db="EMBL/GenBank/DDBJ databases">
        <title>Human gut microbiome strain richness.</title>
        <authorList>
            <person name="Chen-Liaw A."/>
        </authorList>
    </citation>
    <scope>NUCLEOTIDE SEQUENCE</scope>
    <source>
        <strain evidence="6">D35st1_E5_D35t1_190705</strain>
        <strain evidence="5">RTP21484st1_E5_RTP21484_190118</strain>
    </source>
</reference>
<evidence type="ECO:0000313" key="10">
    <source>
        <dbReference type="EMBL" id="MRZ07908.1"/>
    </source>
</evidence>
<reference evidence="4" key="9">
    <citation type="submission" date="2021-10" db="EMBL/GenBank/DDBJ databases">
        <title>Collection of gut derived symbiotic bacterial strains cultured from healthy donors.</title>
        <authorList>
            <person name="Lin H."/>
            <person name="Littmann E."/>
            <person name="Kohout C."/>
            <person name="Pamer E.G."/>
        </authorList>
    </citation>
    <scope>NUCLEOTIDE SEQUENCE</scope>
    <source>
        <strain evidence="4">DFI.2.94</strain>
    </source>
</reference>
<evidence type="ECO:0000313" key="27">
    <source>
        <dbReference type="Proteomes" id="UP000432516"/>
    </source>
</evidence>
<evidence type="ECO:0000313" key="31">
    <source>
        <dbReference type="Proteomes" id="UP000463337"/>
    </source>
</evidence>
<dbReference type="Proteomes" id="UP000278164">
    <property type="component" value="Unassembled WGS sequence"/>
</dbReference>
<evidence type="ECO:0000313" key="3">
    <source>
        <dbReference type="EMBL" id="CUQ54709.1"/>
    </source>
</evidence>
<evidence type="ECO:0000313" key="6">
    <source>
        <dbReference type="EMBL" id="MDB9137017.1"/>
    </source>
</evidence>
<dbReference type="Proteomes" id="UP000315827">
    <property type="component" value="Unassembled WGS sequence"/>
</dbReference>
<reference evidence="17 26" key="8">
    <citation type="submission" date="2019-07" db="EMBL/GenBank/DDBJ databases">
        <title>Genome sequencing of Parabacteroides distasonis iSURF_7.</title>
        <authorList>
            <person name="Degefu H.N."/>
            <person name="Ruoff K.L."/>
            <person name="Price C.E."/>
            <person name="Valls R.A."/>
            <person name="O'Toole G.A."/>
        </authorList>
    </citation>
    <scope>NUCLEOTIDE SEQUENCE [LARGE SCALE GENOMIC DNA]</scope>
    <source>
        <strain evidence="17 26">CFPLTA003_1B</strain>
    </source>
</reference>
<proteinExistence type="predicted"/>
<evidence type="ECO:0000313" key="4">
    <source>
        <dbReference type="EMBL" id="MCB6519329.1"/>
    </source>
</evidence>
<dbReference type="EMBL" id="JAJCNI010000022">
    <property type="protein sequence ID" value="MCB6519329.1"/>
    <property type="molecule type" value="Genomic_DNA"/>
</dbReference>
<dbReference type="EMBL" id="NFJX01000014">
    <property type="protein sequence ID" value="OUP16864.1"/>
    <property type="molecule type" value="Genomic_DNA"/>
</dbReference>
<dbReference type="EMBL" id="WKMW01000017">
    <property type="protein sequence ID" value="MRY85795.1"/>
    <property type="molecule type" value="Genomic_DNA"/>
</dbReference>
<dbReference type="GeneID" id="93524488"/>
<dbReference type="Proteomes" id="UP001210126">
    <property type="component" value="Unassembled WGS sequence"/>
</dbReference>
<reference evidence="19 20" key="1">
    <citation type="submission" date="2015-09" db="EMBL/GenBank/DDBJ databases">
        <authorList>
            <consortium name="Pathogen Informatics"/>
        </authorList>
    </citation>
    <scope>NUCLEOTIDE SEQUENCE [LARGE SCALE GENOMIC DNA]</scope>
    <source>
        <strain evidence="2 20">2789STDY5608822</strain>
        <strain evidence="1 21">2789STDY5608872</strain>
        <strain evidence="3 19">2789STDY5834948</strain>
    </source>
</reference>
<evidence type="ECO:0000313" key="2">
    <source>
        <dbReference type="EMBL" id="CUP01399.1"/>
    </source>
</evidence>
<evidence type="ECO:0000313" key="18">
    <source>
        <dbReference type="EMBL" id="WET64718.1"/>
    </source>
</evidence>
<dbReference type="Proteomes" id="UP000463337">
    <property type="component" value="Unassembled WGS sequence"/>
</dbReference>
<dbReference type="EMBL" id="WKMC01000005">
    <property type="protein sequence ID" value="MRZ50488.1"/>
    <property type="molecule type" value="Genomic_DNA"/>
</dbReference>
<dbReference type="OrthoDB" id="9808028at2"/>
<evidence type="ECO:0000313" key="28">
    <source>
        <dbReference type="Proteomes" id="UP000441358"/>
    </source>
</evidence>
<evidence type="ECO:0000313" key="5">
    <source>
        <dbReference type="EMBL" id="MDB9006021.1"/>
    </source>
</evidence>
<evidence type="ECO:0000313" key="19">
    <source>
        <dbReference type="Proteomes" id="UP000095332"/>
    </source>
</evidence>
<evidence type="ECO:0000313" key="14">
    <source>
        <dbReference type="EMBL" id="RHD74411.1"/>
    </source>
</evidence>
<name>A0A173W1W2_PARDI</name>
<dbReference type="AlphaFoldDB" id="A0A173W1W2"/>
<dbReference type="EMBL" id="CZBM01000023">
    <property type="protein sequence ID" value="CUQ54709.1"/>
    <property type="molecule type" value="Genomic_DNA"/>
</dbReference>
<dbReference type="EMBL" id="WKMY01000014">
    <property type="protein sequence ID" value="MRY94907.1"/>
    <property type="molecule type" value="Genomic_DNA"/>
</dbReference>
<reference evidence="27 28" key="6">
    <citation type="journal article" date="2019" name="Nat. Med.">
        <title>A library of human gut bacterial isolates paired with longitudinal multiomics data enables mechanistic microbiome research.</title>
        <authorList>
            <person name="Poyet M."/>
            <person name="Groussin M."/>
            <person name="Gibbons S.M."/>
            <person name="Avila-Pacheco J."/>
            <person name="Jiang X."/>
            <person name="Kearney S.M."/>
            <person name="Perrotta A.R."/>
            <person name="Berdy B."/>
            <person name="Zhao S."/>
            <person name="Lieberman T.D."/>
            <person name="Swanson P.K."/>
            <person name="Smith M."/>
            <person name="Roesemann S."/>
            <person name="Alexander J.E."/>
            <person name="Rich S.A."/>
            <person name="Livny J."/>
            <person name="Vlamakis H."/>
            <person name="Clish C."/>
            <person name="Bullock K."/>
            <person name="Deik A."/>
            <person name="Scott J."/>
            <person name="Pierce K.A."/>
            <person name="Xavier R.J."/>
            <person name="Alm E.J."/>
        </authorList>
    </citation>
    <scope>NUCLEOTIDE SEQUENCE [LARGE SCALE GENOMIC DNA]</scope>
    <source>
        <strain evidence="10 32">BIOML-A10</strain>
        <strain evidence="8 29">BIOML-A11</strain>
        <strain evidence="12 27">BIOML-A2</strain>
        <strain evidence="11 28">BIOML-A32</strain>
        <strain evidence="7 31">BIOML-A41</strain>
        <strain evidence="9 30">BIOML-A9</strain>
    </source>
</reference>
<dbReference type="EMBL" id="VOHW01000020">
    <property type="protein sequence ID" value="TWV58464.1"/>
    <property type="molecule type" value="Genomic_DNA"/>
</dbReference>